<dbReference type="PANTHER" id="PTHR31301:SF67">
    <property type="entry name" value="LOB DOMAIN-CONTAINING PROTEIN 22"/>
    <property type="match status" value="1"/>
</dbReference>
<feature type="compositionally biased region" description="Polar residues" evidence="2">
    <location>
        <begin position="46"/>
        <end position="58"/>
    </location>
</feature>
<sequence length="394" mass="44546">MYSSLPLFLSQLHISSLPLKLYEKIREGNEEQPEKVIEKKAAYSVATQRKSQHHSPANKNHKTQMSIISSNSSSSRISNGTQACAACKYQRRKCASDCALAPYFPHDRQRQFLNAHKLFGVSNITKIIRNLNPPDKDIAMRTIIYQSDARAKDPVGGCYRIIRDLHHQIAYCKAELDLVLQQLDLCKAQLYQQQHAQLYQIATALTPQPLDPDSQGAEILTCDNDSYQQYQALMRCYYYDEAEQGNNNEQQYIPISQQQDQYSWVAPPNDDAVLASSNSSTSHGDCFVMKNDFGSECDGLEMKPQIQIVANGAPYDDDKEYGSKFDESSTHVDLSCCDLQGDGLKFDHQQTTDLSEEAALKEENIVLRNPEEESFNHISEHDLRNAATLFTLTN</sequence>
<feature type="compositionally biased region" description="Low complexity" evidence="2">
    <location>
        <begin position="66"/>
        <end position="76"/>
    </location>
</feature>
<evidence type="ECO:0000313" key="5">
    <source>
        <dbReference type="Proteomes" id="UP000596660"/>
    </source>
</evidence>
<evidence type="ECO:0000313" key="4">
    <source>
        <dbReference type="EnsemblPlants" id="AUR62009828-RA:cds"/>
    </source>
</evidence>
<dbReference type="Pfam" id="PF03195">
    <property type="entry name" value="LOB"/>
    <property type="match status" value="1"/>
</dbReference>
<dbReference type="InterPro" id="IPR004883">
    <property type="entry name" value="LOB"/>
</dbReference>
<feature type="region of interest" description="Disordered" evidence="2">
    <location>
        <begin position="46"/>
        <end position="76"/>
    </location>
</feature>
<dbReference type="Gramene" id="AUR62009828-RA">
    <property type="protein sequence ID" value="AUR62009828-RA:cds"/>
    <property type="gene ID" value="AUR62009828"/>
</dbReference>
<organism evidence="4 5">
    <name type="scientific">Chenopodium quinoa</name>
    <name type="common">Quinoa</name>
    <dbReference type="NCBI Taxonomy" id="63459"/>
    <lineage>
        <taxon>Eukaryota</taxon>
        <taxon>Viridiplantae</taxon>
        <taxon>Streptophyta</taxon>
        <taxon>Embryophyta</taxon>
        <taxon>Tracheophyta</taxon>
        <taxon>Spermatophyta</taxon>
        <taxon>Magnoliopsida</taxon>
        <taxon>eudicotyledons</taxon>
        <taxon>Gunneridae</taxon>
        <taxon>Pentapetalae</taxon>
        <taxon>Caryophyllales</taxon>
        <taxon>Chenopodiaceae</taxon>
        <taxon>Chenopodioideae</taxon>
        <taxon>Atripliceae</taxon>
        <taxon>Chenopodium</taxon>
    </lineage>
</organism>
<dbReference type="PROSITE" id="PS50891">
    <property type="entry name" value="LOB"/>
    <property type="match status" value="1"/>
</dbReference>
<accession>A0A803LD89</accession>
<evidence type="ECO:0000256" key="2">
    <source>
        <dbReference type="SAM" id="MobiDB-lite"/>
    </source>
</evidence>
<keyword evidence="5" id="KW-1185">Reference proteome</keyword>
<dbReference type="Proteomes" id="UP000596660">
    <property type="component" value="Unplaced"/>
</dbReference>
<evidence type="ECO:0000259" key="3">
    <source>
        <dbReference type="PROSITE" id="PS50891"/>
    </source>
</evidence>
<dbReference type="EnsemblPlants" id="AUR62009828-RA">
    <property type="protein sequence ID" value="AUR62009828-RA:cds"/>
    <property type="gene ID" value="AUR62009828"/>
</dbReference>
<dbReference type="AlphaFoldDB" id="A0A803LD89"/>
<comment type="similarity">
    <text evidence="1">Belongs to the LOB domain-containing protein family.</text>
</comment>
<protein>
    <recommendedName>
        <fullName evidence="3">LOB domain-containing protein</fullName>
    </recommendedName>
</protein>
<feature type="domain" description="LOB" evidence="3">
    <location>
        <begin position="82"/>
        <end position="183"/>
    </location>
</feature>
<evidence type="ECO:0000256" key="1">
    <source>
        <dbReference type="ARBA" id="ARBA00005474"/>
    </source>
</evidence>
<proteinExistence type="inferred from homology"/>
<name>A0A803LD89_CHEQI</name>
<reference evidence="4" key="2">
    <citation type="submission" date="2021-03" db="UniProtKB">
        <authorList>
            <consortium name="EnsemblPlants"/>
        </authorList>
    </citation>
    <scope>IDENTIFICATION</scope>
</reference>
<reference evidence="4" key="1">
    <citation type="journal article" date="2017" name="Nature">
        <title>The genome of Chenopodium quinoa.</title>
        <authorList>
            <person name="Jarvis D.E."/>
            <person name="Ho Y.S."/>
            <person name="Lightfoot D.J."/>
            <person name="Schmoeckel S.M."/>
            <person name="Li B."/>
            <person name="Borm T.J.A."/>
            <person name="Ohyanagi H."/>
            <person name="Mineta K."/>
            <person name="Michell C.T."/>
            <person name="Saber N."/>
            <person name="Kharbatia N.M."/>
            <person name="Rupper R.R."/>
            <person name="Sharp A.R."/>
            <person name="Dally N."/>
            <person name="Boughton B.A."/>
            <person name="Woo Y.H."/>
            <person name="Gao G."/>
            <person name="Schijlen E.G.W.M."/>
            <person name="Guo X."/>
            <person name="Momin A.A."/>
            <person name="Negrao S."/>
            <person name="Al-Babili S."/>
            <person name="Gehring C."/>
            <person name="Roessner U."/>
            <person name="Jung C."/>
            <person name="Murphy K."/>
            <person name="Arold S.T."/>
            <person name="Gojobori T."/>
            <person name="van der Linden C.G."/>
            <person name="van Loo E.N."/>
            <person name="Jellen E.N."/>
            <person name="Maughan P.J."/>
            <person name="Tester M."/>
        </authorList>
    </citation>
    <scope>NUCLEOTIDE SEQUENCE [LARGE SCALE GENOMIC DNA]</scope>
    <source>
        <strain evidence="4">cv. PI 614886</strain>
    </source>
</reference>
<dbReference type="PANTHER" id="PTHR31301">
    <property type="entry name" value="LOB DOMAIN-CONTAINING PROTEIN 4-RELATED"/>
    <property type="match status" value="1"/>
</dbReference>